<feature type="region of interest" description="Disordered" evidence="1">
    <location>
        <begin position="1902"/>
        <end position="1992"/>
    </location>
</feature>
<protein>
    <submittedName>
        <fullName evidence="2">Uncharacterized protein</fullName>
    </submittedName>
</protein>
<proteinExistence type="predicted"/>
<feature type="compositionally biased region" description="Basic and acidic residues" evidence="1">
    <location>
        <begin position="1581"/>
        <end position="1593"/>
    </location>
</feature>
<dbReference type="Proteomes" id="UP000221165">
    <property type="component" value="Unassembled WGS sequence"/>
</dbReference>
<dbReference type="GeneID" id="94431797"/>
<feature type="compositionally biased region" description="Basic and acidic residues" evidence="1">
    <location>
        <begin position="1944"/>
        <end position="1953"/>
    </location>
</feature>
<feature type="region of interest" description="Disordered" evidence="1">
    <location>
        <begin position="1483"/>
        <end position="1518"/>
    </location>
</feature>
<feature type="region of interest" description="Disordered" evidence="1">
    <location>
        <begin position="257"/>
        <end position="291"/>
    </location>
</feature>
<gene>
    <name evidence="2" type="ORF">CSUI_008453</name>
</gene>
<feature type="compositionally biased region" description="Basic and acidic residues" evidence="1">
    <location>
        <begin position="1503"/>
        <end position="1516"/>
    </location>
</feature>
<dbReference type="EMBL" id="MIGC01004734">
    <property type="protein sequence ID" value="PHJ17723.1"/>
    <property type="molecule type" value="Genomic_DNA"/>
</dbReference>
<feature type="region of interest" description="Disordered" evidence="1">
    <location>
        <begin position="1288"/>
        <end position="1338"/>
    </location>
</feature>
<feature type="region of interest" description="Disordered" evidence="1">
    <location>
        <begin position="392"/>
        <end position="421"/>
    </location>
</feature>
<feature type="compositionally biased region" description="Polar residues" evidence="1">
    <location>
        <begin position="1916"/>
        <end position="1934"/>
    </location>
</feature>
<feature type="compositionally biased region" description="Polar residues" evidence="1">
    <location>
        <begin position="1710"/>
        <end position="1733"/>
    </location>
</feature>
<dbReference type="VEuPathDB" id="ToxoDB:CSUI_008453"/>
<comment type="caution">
    <text evidence="2">The sequence shown here is derived from an EMBL/GenBank/DDBJ whole genome shotgun (WGS) entry which is preliminary data.</text>
</comment>
<feature type="compositionally biased region" description="Polar residues" evidence="1">
    <location>
        <begin position="1595"/>
        <end position="1606"/>
    </location>
</feature>
<feature type="compositionally biased region" description="Low complexity" evidence="1">
    <location>
        <begin position="541"/>
        <end position="559"/>
    </location>
</feature>
<evidence type="ECO:0000256" key="1">
    <source>
        <dbReference type="SAM" id="MobiDB-lite"/>
    </source>
</evidence>
<feature type="compositionally biased region" description="Basic and acidic residues" evidence="1">
    <location>
        <begin position="1652"/>
        <end position="1664"/>
    </location>
</feature>
<feature type="compositionally biased region" description="Basic and acidic residues" evidence="1">
    <location>
        <begin position="8"/>
        <end position="26"/>
    </location>
</feature>
<feature type="region of interest" description="Disordered" evidence="1">
    <location>
        <begin position="1544"/>
        <end position="1832"/>
    </location>
</feature>
<feature type="region of interest" description="Disordered" evidence="1">
    <location>
        <begin position="1411"/>
        <end position="1447"/>
    </location>
</feature>
<dbReference type="RefSeq" id="XP_067919438.1">
    <property type="nucleotide sequence ID" value="XM_068068586.1"/>
</dbReference>
<organism evidence="2 3">
    <name type="scientific">Cystoisospora suis</name>
    <dbReference type="NCBI Taxonomy" id="483139"/>
    <lineage>
        <taxon>Eukaryota</taxon>
        <taxon>Sar</taxon>
        <taxon>Alveolata</taxon>
        <taxon>Apicomplexa</taxon>
        <taxon>Conoidasida</taxon>
        <taxon>Coccidia</taxon>
        <taxon>Eucoccidiorida</taxon>
        <taxon>Eimeriorina</taxon>
        <taxon>Sarcocystidae</taxon>
        <taxon>Cystoisospora</taxon>
    </lineage>
</organism>
<evidence type="ECO:0000313" key="3">
    <source>
        <dbReference type="Proteomes" id="UP000221165"/>
    </source>
</evidence>
<reference evidence="2 3" key="1">
    <citation type="journal article" date="2017" name="Int. J. Parasitol.">
        <title>The genome of the protozoan parasite Cystoisospora suis and a reverse vaccinology approach to identify vaccine candidates.</title>
        <authorList>
            <person name="Palmieri N."/>
            <person name="Shrestha A."/>
            <person name="Ruttkowski B."/>
            <person name="Beck T."/>
            <person name="Vogl C."/>
            <person name="Tomley F."/>
            <person name="Blake D.P."/>
            <person name="Joachim A."/>
        </authorList>
    </citation>
    <scope>NUCLEOTIDE SEQUENCE [LARGE SCALE GENOMIC DNA]</scope>
    <source>
        <strain evidence="2 3">Wien I</strain>
    </source>
</reference>
<feature type="compositionally biased region" description="Basic and acidic residues" evidence="1">
    <location>
        <begin position="1416"/>
        <end position="1427"/>
    </location>
</feature>
<feature type="compositionally biased region" description="Basic and acidic residues" evidence="1">
    <location>
        <begin position="263"/>
        <end position="280"/>
    </location>
</feature>
<name>A0A2C6KMV4_9APIC</name>
<feature type="compositionally biased region" description="Polar residues" evidence="1">
    <location>
        <begin position="1807"/>
        <end position="1816"/>
    </location>
</feature>
<accession>A0A2C6KMV4</accession>
<feature type="region of interest" description="Disordered" evidence="1">
    <location>
        <begin position="532"/>
        <end position="590"/>
    </location>
</feature>
<feature type="region of interest" description="Disordered" evidence="1">
    <location>
        <begin position="1221"/>
        <end position="1253"/>
    </location>
</feature>
<evidence type="ECO:0000313" key="2">
    <source>
        <dbReference type="EMBL" id="PHJ17723.1"/>
    </source>
</evidence>
<keyword evidence="3" id="KW-1185">Reference proteome</keyword>
<feature type="region of interest" description="Disordered" evidence="1">
    <location>
        <begin position="1"/>
        <end position="35"/>
    </location>
</feature>
<feature type="compositionally biased region" description="Polar residues" evidence="1">
    <location>
        <begin position="1300"/>
        <end position="1317"/>
    </location>
</feature>
<sequence length="2085" mass="224485">MFLGGGADHTKADRRLQVQGQEREEVTSAAPSQWGEKDVKRRGLLSLLSLMPSPGGYERAARQEAWPCQRNIEGVLEVLIRSHVTLKRQEHLRRWHMAYSVLPISQASREHTIWTARLQPAVLLSTVDLYGLSRSHPLRGDSHWKVTPNPALMFAFKYRDRLVNNALRTAMTSSGSGVPTGSRKKEAVSLAAAEIGQGKGSEPVGQGTFGVPCFLGREAKRVDTGSLSLVQPNGRSAAAKHERECELAVVRKTCEGEGVGGGRGRDKGPWSEKGKGHRTESSGMKCTAEARPRCADMGVRSTEEVPTRHSAVLVGHPAGEHPAEVLASSDEMAPALPLIDYSTDTYMKLLVHELVCLRLELDKGAAILRSANLAAEKSQQAVAALTSTLKPVDGTTRRGRSGLSSTESRHAGHSQSTDGCSLPPLKFAAGSGLLVQSPPGDIPQAGSEDLALPAQAHHGLDPLRQGREGDFQVWLGEELHSVQLVDDNANILLECYGTTSLSLGASGDCPPVPHGGALSLSRSFAGRERTDDTVSFFDPAPTQRTRSLSPRRLLTPSPSAAVASGMRRSAARPGNGTLAGASTDLRKKTEGDIDSRGERFLCKETKYLRKGRLRGNPHERRVFLQPLVRLPASLLSAELLRAFGRSREQTLARCIRDPVYHSRKLLELLLGYSAKRAAAGARQSLVQSRLSTAPPCSALRAVPLAIPEFGARHASPSGQKHAVYPSRNTLLLQGCRGVCSSRGDSLYRSCSSDSLSTELQRLQKVRVHEGSAPRTSSVCPSLSVKETLESSFSAPASIALSGYGRDGPGAGVSVPEVSRAPSGTSLLPSLISIDRTRQAPVLHRSTCKFRCMTLKPFFRGSQRSFACPNAGRRCFGGSSVFCNRGSRYASFDISLQPSVLPCAVALRDGVGDKAAAEFSPLSGTFSPACRRGAGSKLGSRDSPAARPVCVPGRTELPPHGCETREVRGVAGLGSGESFLSSDNIVSTGSTTRHGPPGNGCGDGLIADTEQDCAGPRQGFALQANFFEQQNPKPEDFTYTGKPEPYGTTERLRFGKKSSVSVLTAYGKCQAGEETWERPTNGCLSEEGESEVEKENKGVAPQQTAIVDHGGSLTLTARGSPLNLHSRYGRATRERSSSRARTKSACKEARRTLSLGWDFGGSAVPLRWRSRHVSFSPDGNHLRRHRFSWVSVLRHRPGNPSASGPKAFTGSGRPDWVGALARAQPETSRTRSFSRKRKQSRGCQRGPHSVSRLSGLTLDSDQLTSRLCFRSRCCSCPSEVLQEGVPKFFPTRQTPFRDGQSRSLSPRKASSLTLLTQRKPSRRTGVDGAASPDWSESGGGTAAATTVADVFAFLSSVAMAAVSYKYKYKVRHHGLASWRQLHTLQGPRAGARRNESIFSWTREAREPFLFPRTQQRHAGEAVSSDRDTTSMTEVQSGDGSRKGGRKSLKVDFSEVEECSSSWRKTGVNCTAGACNCSGRGGKYSTSPCSEARAKAKSSNPPHLGRRDSGGNEKKEPHFPAPHAFVKYQRTRTLLWGKGESISELRDNSQVDHGQGDLSAGLRGMGPLEVTEDKRGQATPFGEETRSRTSPERTGVEPSSRQGGQRDSTFIHEQGPMNGLGKAARGDASAGLRVTNDGVVRGNTIDGVTEEEGGDRRRQGPREGPEQRCSVSTQEVLSWRRDPGRKSSWGPDEADSASSFSVVWPCHGASKGTRQSDASGEETLTQEQLLQSDCSSPKERYEQTRPPGWCSSAGTEKSGTEGEFSAADRTTPLSTKTKLARSPWRRSSPGKRPAPPVEPSGRGGRKESGANSDVSASQRYFARGKRRRGAEEASQKLVEWQDREWVLGTSSGNFRHFNVVDEIVTWQRPLPPLMGEEEGITGSQLRVRALHFVLVAGHVAQHHSFQNPSAKDGKEMTSDTLPTISGSSSSVTNLSAVASEGDQEGESARPSDGREAVCGLIGSIPSSTSHELSGREGGTAKPTVSARSSSGLEKRTSIQDFSFKNAGGEQSVKTAGALCSSSEQTRPGENPRFIPAKPTQVSALCRQPEFPLAPRPLLSSSTRRGMALLTRPTGEGRKCRGHCARDK</sequence>